<sequence length="152" mass="16207">MHSPKEALSHRLHARKALAPSSGAPLTQSEHQQKPPPAHSPEDPSHRTGAAVTASPPNQLRHRCGRPPQAPWALPSSPVRPKRGARSPRAPKVGPRRARALLTVSHYRRGVPTVLGTPGSLEDFAGSGSSLGAHPDGHVAWPHPTNTTLRSR</sequence>
<dbReference type="AlphaFoldDB" id="A0AAV7QPR3"/>
<comment type="caution">
    <text evidence="2">The sequence shown here is derived from an EMBL/GenBank/DDBJ whole genome shotgun (WGS) entry which is preliminary data.</text>
</comment>
<evidence type="ECO:0000313" key="2">
    <source>
        <dbReference type="EMBL" id="KAJ1141085.1"/>
    </source>
</evidence>
<dbReference type="EMBL" id="JANPWB010000010">
    <property type="protein sequence ID" value="KAJ1141085.1"/>
    <property type="molecule type" value="Genomic_DNA"/>
</dbReference>
<keyword evidence="3" id="KW-1185">Reference proteome</keyword>
<feature type="region of interest" description="Disordered" evidence="1">
    <location>
        <begin position="126"/>
        <end position="152"/>
    </location>
</feature>
<protein>
    <submittedName>
        <fullName evidence="2">Uncharacterized protein</fullName>
    </submittedName>
</protein>
<gene>
    <name evidence="2" type="ORF">NDU88_007421</name>
</gene>
<dbReference type="Proteomes" id="UP001066276">
    <property type="component" value="Chromosome 6"/>
</dbReference>
<evidence type="ECO:0000256" key="1">
    <source>
        <dbReference type="SAM" id="MobiDB-lite"/>
    </source>
</evidence>
<name>A0AAV7QPR3_PLEWA</name>
<reference evidence="2" key="1">
    <citation type="journal article" date="2022" name="bioRxiv">
        <title>Sequencing and chromosome-scale assembly of the giantPleurodeles waltlgenome.</title>
        <authorList>
            <person name="Brown T."/>
            <person name="Elewa A."/>
            <person name="Iarovenko S."/>
            <person name="Subramanian E."/>
            <person name="Araus A.J."/>
            <person name="Petzold A."/>
            <person name="Susuki M."/>
            <person name="Suzuki K.-i.T."/>
            <person name="Hayashi T."/>
            <person name="Toyoda A."/>
            <person name="Oliveira C."/>
            <person name="Osipova E."/>
            <person name="Leigh N.D."/>
            <person name="Simon A."/>
            <person name="Yun M.H."/>
        </authorList>
    </citation>
    <scope>NUCLEOTIDE SEQUENCE</scope>
    <source>
        <strain evidence="2">20211129_DDA</strain>
        <tissue evidence="2">Liver</tissue>
    </source>
</reference>
<proteinExistence type="predicted"/>
<organism evidence="2 3">
    <name type="scientific">Pleurodeles waltl</name>
    <name type="common">Iberian ribbed newt</name>
    <dbReference type="NCBI Taxonomy" id="8319"/>
    <lineage>
        <taxon>Eukaryota</taxon>
        <taxon>Metazoa</taxon>
        <taxon>Chordata</taxon>
        <taxon>Craniata</taxon>
        <taxon>Vertebrata</taxon>
        <taxon>Euteleostomi</taxon>
        <taxon>Amphibia</taxon>
        <taxon>Batrachia</taxon>
        <taxon>Caudata</taxon>
        <taxon>Salamandroidea</taxon>
        <taxon>Salamandridae</taxon>
        <taxon>Pleurodelinae</taxon>
        <taxon>Pleurodeles</taxon>
    </lineage>
</organism>
<feature type="region of interest" description="Disordered" evidence="1">
    <location>
        <begin position="1"/>
        <end position="99"/>
    </location>
</feature>
<accession>A0AAV7QPR3</accession>
<evidence type="ECO:0000313" key="3">
    <source>
        <dbReference type="Proteomes" id="UP001066276"/>
    </source>
</evidence>